<evidence type="ECO:0000313" key="2">
    <source>
        <dbReference type="Proteomes" id="UP000244334"/>
    </source>
</evidence>
<organism evidence="1 2">
    <name type="scientific">Candidatus Erwinia dacicola</name>
    <dbReference type="NCBI Taxonomy" id="252393"/>
    <lineage>
        <taxon>Bacteria</taxon>
        <taxon>Pseudomonadati</taxon>
        <taxon>Pseudomonadota</taxon>
        <taxon>Gammaproteobacteria</taxon>
        <taxon>Enterobacterales</taxon>
        <taxon>Erwiniaceae</taxon>
        <taxon>Erwinia</taxon>
    </lineage>
</organism>
<gene>
    <name evidence="1" type="ORF">ACZ87_03052</name>
</gene>
<name>A0A328TQQ5_9GAMM</name>
<dbReference type="EMBL" id="LJAM02000446">
    <property type="protein sequence ID" value="RAP70146.1"/>
    <property type="molecule type" value="Genomic_DNA"/>
</dbReference>
<keyword evidence="2" id="KW-1185">Reference proteome</keyword>
<dbReference type="AlphaFoldDB" id="A0A328TQQ5"/>
<sequence>MGLIDSLGNSTIGSWQRLIAGQFGIRHRFTSLFRHSSVEVNPAALPAGGEHLLY</sequence>
<evidence type="ECO:0000313" key="1">
    <source>
        <dbReference type="EMBL" id="RAP70146.1"/>
    </source>
</evidence>
<proteinExistence type="predicted"/>
<dbReference type="Proteomes" id="UP000244334">
    <property type="component" value="Unassembled WGS sequence"/>
</dbReference>
<comment type="caution">
    <text evidence="1">The sequence shown here is derived from an EMBL/GenBank/DDBJ whole genome shotgun (WGS) entry which is preliminary data.</text>
</comment>
<accession>A0A328TQQ5</accession>
<feature type="non-terminal residue" evidence="1">
    <location>
        <position position="54"/>
    </location>
</feature>
<protein>
    <submittedName>
        <fullName evidence="1">Uncharacterized protein</fullName>
    </submittedName>
</protein>
<reference evidence="1" key="1">
    <citation type="submission" date="2018-04" db="EMBL/GenBank/DDBJ databases">
        <title>Genomes of the Obligate Erwinia dacicola and Facultative Enterobacter sp. OLF Endosymbionts of the Olive Fruit fly, Bactrocera oleae.</title>
        <authorList>
            <person name="Estes A.M."/>
            <person name="Hearn D.J."/>
            <person name="Agarwal S."/>
            <person name="Pierson E.A."/>
            <person name="Dunning-Hotopp J.C."/>
        </authorList>
    </citation>
    <scope>NUCLEOTIDE SEQUENCE [LARGE SCALE GENOMIC DNA]</scope>
    <source>
        <strain evidence="1">Oroville</strain>
    </source>
</reference>